<comment type="caution">
    <text evidence="7">The sequence shown here is derived from an EMBL/GenBank/DDBJ whole genome shotgun (WGS) entry which is preliminary data.</text>
</comment>
<comment type="cofactor">
    <cofactor evidence="1 5">
        <name>pyridoxal 5'-phosphate</name>
        <dbReference type="ChEBI" id="CHEBI:597326"/>
    </cofactor>
</comment>
<dbReference type="InterPro" id="IPR004839">
    <property type="entry name" value="Aminotransferase_I/II_large"/>
</dbReference>
<dbReference type="SUPFAM" id="SSF53383">
    <property type="entry name" value="PLP-dependent transferases"/>
    <property type="match status" value="1"/>
</dbReference>
<dbReference type="InterPro" id="IPR015424">
    <property type="entry name" value="PyrdxlP-dep_Trfase"/>
</dbReference>
<sequence length="363" mass="41022">MFYTKELEIMQKAGIIRKKQIYPSSLLDYASNDYLGLSTHHSLLQQAYLKLSSYPYHSPIASQAINGYHPIHEEFEEFLKNYFGFMSATLFGSGFLANLALFETLVRKGDVIFVDELYHASGKLSAKLLHSQVVFFSHNNILDLKDKIEKTPCKNRRLIAIEGVYSMDGDLAKKEFYTLAHHYDALLIIDEAHSSGVLGDNLKGYLDYYNLPVTPNIVKMGTLSKAYGSYGAFVLGEKSVVDFLFTKAKSSIYTTAPSLFDIALAHCNLTYIAQNTASLLVQLKEQKEALSPLIHTQSQLAILPYTSQKQMLLHTHFLLDQGYLIGSIRKPTSQTPRIRISLNIKNNKKQSQKLCKILQNFDK</sequence>
<dbReference type="InterPro" id="IPR001917">
    <property type="entry name" value="Aminotrans_II_pyridoxalP_BS"/>
</dbReference>
<evidence type="ECO:0000256" key="3">
    <source>
        <dbReference type="ARBA" id="ARBA00022679"/>
    </source>
</evidence>
<keyword evidence="8" id="KW-1185">Reference proteome</keyword>
<comment type="similarity">
    <text evidence="2">Belongs to the class-II pyridoxal-phosphate-dependent aminotransferase family. BioF subfamily.</text>
</comment>
<dbReference type="EMBL" id="NXLU01000002">
    <property type="protein sequence ID" value="RDU69623.1"/>
    <property type="molecule type" value="Genomic_DNA"/>
</dbReference>
<keyword evidence="4 5" id="KW-0663">Pyridoxal phosphate</keyword>
<feature type="domain" description="Aminotransferase class I/classII large" evidence="6">
    <location>
        <begin position="27"/>
        <end position="355"/>
    </location>
</feature>
<evidence type="ECO:0000259" key="6">
    <source>
        <dbReference type="Pfam" id="PF00155"/>
    </source>
</evidence>
<dbReference type="InterPro" id="IPR015421">
    <property type="entry name" value="PyrdxlP-dep_Trfase_major"/>
</dbReference>
<keyword evidence="3 7" id="KW-0808">Transferase</keyword>
<evidence type="ECO:0000256" key="4">
    <source>
        <dbReference type="ARBA" id="ARBA00022898"/>
    </source>
</evidence>
<evidence type="ECO:0000313" key="8">
    <source>
        <dbReference type="Proteomes" id="UP000257067"/>
    </source>
</evidence>
<dbReference type="InterPro" id="IPR050087">
    <property type="entry name" value="AON_synthase_class-II"/>
</dbReference>
<dbReference type="Gene3D" id="3.40.640.10">
    <property type="entry name" value="Type I PLP-dependent aspartate aminotransferase-like (Major domain)"/>
    <property type="match status" value="1"/>
</dbReference>
<evidence type="ECO:0000256" key="1">
    <source>
        <dbReference type="ARBA" id="ARBA00001933"/>
    </source>
</evidence>
<dbReference type="AlphaFoldDB" id="A0A3D8IX38"/>
<dbReference type="RefSeq" id="WP_104724366.1">
    <property type="nucleotide sequence ID" value="NZ_FZNE01000003.1"/>
</dbReference>
<dbReference type="PANTHER" id="PTHR13693">
    <property type="entry name" value="CLASS II AMINOTRANSFERASE/8-AMINO-7-OXONONANOATE SYNTHASE"/>
    <property type="match status" value="1"/>
</dbReference>
<keyword evidence="7" id="KW-0032">Aminotransferase</keyword>
<dbReference type="GO" id="GO:0030170">
    <property type="term" value="F:pyridoxal phosphate binding"/>
    <property type="evidence" value="ECO:0007669"/>
    <property type="project" value="InterPro"/>
</dbReference>
<dbReference type="GO" id="GO:0008483">
    <property type="term" value="F:transaminase activity"/>
    <property type="evidence" value="ECO:0007669"/>
    <property type="project" value="UniProtKB-KW"/>
</dbReference>
<dbReference type="Gene3D" id="3.90.1150.10">
    <property type="entry name" value="Aspartate Aminotransferase, domain 1"/>
    <property type="match status" value="1"/>
</dbReference>
<organism evidence="7 8">
    <name type="scientific">Helicobacter cholecystus</name>
    <dbReference type="NCBI Taxonomy" id="45498"/>
    <lineage>
        <taxon>Bacteria</taxon>
        <taxon>Pseudomonadati</taxon>
        <taxon>Campylobacterota</taxon>
        <taxon>Epsilonproteobacteria</taxon>
        <taxon>Campylobacterales</taxon>
        <taxon>Helicobacteraceae</taxon>
        <taxon>Helicobacter</taxon>
    </lineage>
</organism>
<dbReference type="PANTHER" id="PTHR13693:SF77">
    <property type="entry name" value="8-AMINO-7-OXONONANOATE SYNTHASE"/>
    <property type="match status" value="1"/>
</dbReference>
<evidence type="ECO:0000256" key="5">
    <source>
        <dbReference type="RuleBase" id="RU003693"/>
    </source>
</evidence>
<protein>
    <submittedName>
        <fullName evidence="7">Pyridoxal phosphate-dependent aminotransferase family protein</fullName>
    </submittedName>
</protein>
<reference evidence="7 8" key="1">
    <citation type="submission" date="2018-04" db="EMBL/GenBank/DDBJ databases">
        <title>Novel Campyloabacter and Helicobacter Species and Strains.</title>
        <authorList>
            <person name="Mannion A.J."/>
            <person name="Shen Z."/>
            <person name="Fox J.G."/>
        </authorList>
    </citation>
    <scope>NUCLEOTIDE SEQUENCE [LARGE SCALE GENOMIC DNA]</scope>
    <source>
        <strain evidence="7 8">ATCC 700242</strain>
    </source>
</reference>
<evidence type="ECO:0000256" key="2">
    <source>
        <dbReference type="ARBA" id="ARBA00010008"/>
    </source>
</evidence>
<dbReference type="InterPro" id="IPR015422">
    <property type="entry name" value="PyrdxlP-dep_Trfase_small"/>
</dbReference>
<gene>
    <name evidence="7" type="ORF">CQA62_02960</name>
</gene>
<dbReference type="Proteomes" id="UP000257067">
    <property type="component" value="Unassembled WGS sequence"/>
</dbReference>
<dbReference type="OrthoDB" id="9807157at2"/>
<evidence type="ECO:0000313" key="7">
    <source>
        <dbReference type="EMBL" id="RDU69623.1"/>
    </source>
</evidence>
<dbReference type="Pfam" id="PF00155">
    <property type="entry name" value="Aminotran_1_2"/>
    <property type="match status" value="1"/>
</dbReference>
<accession>A0A3D8IX38</accession>
<name>A0A3D8IX38_9HELI</name>
<dbReference type="PROSITE" id="PS00599">
    <property type="entry name" value="AA_TRANSFER_CLASS_2"/>
    <property type="match status" value="1"/>
</dbReference>
<proteinExistence type="inferred from homology"/>